<name>A0AA38CL34_TAXCH</name>
<organism evidence="1 2">
    <name type="scientific">Taxus chinensis</name>
    <name type="common">Chinese yew</name>
    <name type="synonym">Taxus wallichiana var. chinensis</name>
    <dbReference type="NCBI Taxonomy" id="29808"/>
    <lineage>
        <taxon>Eukaryota</taxon>
        <taxon>Viridiplantae</taxon>
        <taxon>Streptophyta</taxon>
        <taxon>Embryophyta</taxon>
        <taxon>Tracheophyta</taxon>
        <taxon>Spermatophyta</taxon>
        <taxon>Pinopsida</taxon>
        <taxon>Pinidae</taxon>
        <taxon>Conifers II</taxon>
        <taxon>Cupressales</taxon>
        <taxon>Taxaceae</taxon>
        <taxon>Taxus</taxon>
    </lineage>
</organism>
<reference evidence="1 2" key="1">
    <citation type="journal article" date="2021" name="Nat. Plants">
        <title>The Taxus genome provides insights into paclitaxel biosynthesis.</title>
        <authorList>
            <person name="Xiong X."/>
            <person name="Gou J."/>
            <person name="Liao Q."/>
            <person name="Li Y."/>
            <person name="Zhou Q."/>
            <person name="Bi G."/>
            <person name="Li C."/>
            <person name="Du R."/>
            <person name="Wang X."/>
            <person name="Sun T."/>
            <person name="Guo L."/>
            <person name="Liang H."/>
            <person name="Lu P."/>
            <person name="Wu Y."/>
            <person name="Zhang Z."/>
            <person name="Ro D.K."/>
            <person name="Shang Y."/>
            <person name="Huang S."/>
            <person name="Yan J."/>
        </authorList>
    </citation>
    <scope>NUCLEOTIDE SEQUENCE [LARGE SCALE GENOMIC DNA]</scope>
    <source>
        <strain evidence="1">Ta-2019</strain>
    </source>
</reference>
<dbReference type="AlphaFoldDB" id="A0AA38CL34"/>
<feature type="non-terminal residue" evidence="1">
    <location>
        <position position="1"/>
    </location>
</feature>
<keyword evidence="2" id="KW-1185">Reference proteome</keyword>
<sequence length="51" mass="5989">FWIGASAADQRFQFKSVRLFSTQQCEGIYHVRKPHYSQQNNTRTTSIRAAR</sequence>
<proteinExistence type="predicted"/>
<evidence type="ECO:0000313" key="1">
    <source>
        <dbReference type="EMBL" id="KAH9298413.1"/>
    </source>
</evidence>
<protein>
    <submittedName>
        <fullName evidence="1">Uncharacterized protein</fullName>
    </submittedName>
</protein>
<comment type="caution">
    <text evidence="1">The sequence shown here is derived from an EMBL/GenBank/DDBJ whole genome shotgun (WGS) entry which is preliminary data.</text>
</comment>
<dbReference type="Proteomes" id="UP000824469">
    <property type="component" value="Unassembled WGS sequence"/>
</dbReference>
<dbReference type="EMBL" id="JAHRHJ020000010">
    <property type="protein sequence ID" value="KAH9298413.1"/>
    <property type="molecule type" value="Genomic_DNA"/>
</dbReference>
<gene>
    <name evidence="1" type="ORF">KI387_030095</name>
</gene>
<accession>A0AA38CL34</accession>
<evidence type="ECO:0000313" key="2">
    <source>
        <dbReference type="Proteomes" id="UP000824469"/>
    </source>
</evidence>
<feature type="non-terminal residue" evidence="1">
    <location>
        <position position="51"/>
    </location>
</feature>